<dbReference type="Proteomes" id="UP000265828">
    <property type="component" value="Unassembled WGS sequence"/>
</dbReference>
<evidence type="ECO:0000313" key="18">
    <source>
        <dbReference type="Proteomes" id="UP000095413"/>
    </source>
</evidence>
<dbReference type="Proteomes" id="UP000261105">
    <property type="component" value="Unassembled WGS sequence"/>
</dbReference>
<evidence type="ECO:0000313" key="13">
    <source>
        <dbReference type="EMBL" id="RHK95611.1"/>
    </source>
</evidence>
<dbReference type="EMBL" id="QRUH01000005">
    <property type="protein sequence ID" value="RGR49419.1"/>
    <property type="molecule type" value="Genomic_DNA"/>
</dbReference>
<dbReference type="Proteomes" id="UP000285897">
    <property type="component" value="Unassembled WGS sequence"/>
</dbReference>
<dbReference type="EMBL" id="QSJW01000007">
    <property type="protein sequence ID" value="RHE11449.1"/>
    <property type="molecule type" value="Genomic_DNA"/>
</dbReference>
<evidence type="ECO:0000313" key="31">
    <source>
        <dbReference type="Proteomes" id="UP000409147"/>
    </source>
</evidence>
<dbReference type="EMBL" id="QROE01000003">
    <property type="protein sequence ID" value="RHK95611.1"/>
    <property type="molecule type" value="Genomic_DNA"/>
</dbReference>
<dbReference type="Proteomes" id="UP000261222">
    <property type="component" value="Unassembled WGS sequence"/>
</dbReference>
<evidence type="ECO:0000313" key="24">
    <source>
        <dbReference type="Proteomes" id="UP000284024"/>
    </source>
</evidence>
<dbReference type="EMBL" id="QRZI01000011">
    <property type="protein sequence ID" value="RGV61883.1"/>
    <property type="molecule type" value="Genomic_DNA"/>
</dbReference>
<reference evidence="17 18" key="1">
    <citation type="submission" date="2015-09" db="EMBL/GenBank/DDBJ databases">
        <authorList>
            <consortium name="Pathogen Informatics"/>
        </authorList>
    </citation>
    <scope>NUCLEOTIDE SEQUENCE [LARGE SCALE GENOMIC DNA]</scope>
    <source>
        <strain evidence="2 17">2789STDY5608837</strain>
        <strain evidence="3 18">2789STDY5834921</strain>
    </source>
</reference>
<dbReference type="EMBL" id="QSHL01000003">
    <property type="protein sequence ID" value="RHC08622.1"/>
    <property type="molecule type" value="Genomic_DNA"/>
</dbReference>
<evidence type="ECO:0000313" key="14">
    <source>
        <dbReference type="EMBL" id="RHL48588.1"/>
    </source>
</evidence>
<gene>
    <name evidence="14" type="ORF">DW021_07940</name>
    <name evidence="13" type="ORF">DW040_07185</name>
    <name evidence="12" type="ORF">DW222_07975</name>
    <name evidence="11" type="ORF">DW272_07050</name>
    <name evidence="10" type="ORF">DW723_08700</name>
    <name evidence="9" type="ORF">DW767_12460</name>
    <name evidence="8" type="ORF">DW859_07065</name>
    <name evidence="7" type="ORF">DWW07_14160</name>
    <name evidence="6" type="ORF">DWY46_08790</name>
    <name evidence="5" type="ORF">DXB38_06855</name>
    <name evidence="4" type="ORF">DXB81_12590</name>
    <name evidence="15" type="ORF">EAI82_10515</name>
    <name evidence="2" type="ORF">ERS852394_02304</name>
    <name evidence="3" type="ORF">ERS852533_00738</name>
    <name evidence="16" type="ORF">ROSSTS7063_00789</name>
</gene>
<evidence type="ECO:0000313" key="21">
    <source>
        <dbReference type="Proteomes" id="UP000265808"/>
    </source>
</evidence>
<keyword evidence="31" id="KW-1185">Reference proteome</keyword>
<sequence>MDIIRISLLGICGVVLGFFLKGTRTEYVSFITMGIGIIILGLAVDKLDYLFRMIGKIQQSLSVDPEYFLTLIKMIGITYIGQFSAGICKDAGYQATASQIELFCKLSVMVLSIPVLMALLETIQEFLG</sequence>
<dbReference type="Proteomes" id="UP000409147">
    <property type="component" value="Unassembled WGS sequence"/>
</dbReference>
<dbReference type="EMBL" id="QROS01000004">
    <property type="protein sequence ID" value="RHL48588.1"/>
    <property type="molecule type" value="Genomic_DNA"/>
</dbReference>
<keyword evidence="1" id="KW-1133">Transmembrane helix</keyword>
<dbReference type="EMBL" id="CZBA01000003">
    <property type="protein sequence ID" value="CUP24230.1"/>
    <property type="molecule type" value="Genomic_DNA"/>
</dbReference>
<dbReference type="AlphaFoldDB" id="A0A174FE79"/>
<dbReference type="Pfam" id="PF06686">
    <property type="entry name" value="SpoIIIAC"/>
    <property type="match status" value="2"/>
</dbReference>
<dbReference type="Proteomes" id="UP000284024">
    <property type="component" value="Unassembled WGS sequence"/>
</dbReference>
<feature type="transmembrane region" description="Helical" evidence="1">
    <location>
        <begin position="6"/>
        <end position="23"/>
    </location>
</feature>
<evidence type="ECO:0000313" key="25">
    <source>
        <dbReference type="Proteomes" id="UP000284220"/>
    </source>
</evidence>
<keyword evidence="1" id="KW-0472">Membrane</keyword>
<proteinExistence type="predicted"/>
<dbReference type="EMBL" id="QSUZ01000006">
    <property type="protein sequence ID" value="RGN88217.1"/>
    <property type="molecule type" value="Genomic_DNA"/>
</dbReference>
<dbReference type="Proteomes" id="UP000293506">
    <property type="component" value="Unassembled WGS sequence"/>
</dbReference>
<organism evidence="2 17">
    <name type="scientific">Blautia obeum</name>
    <dbReference type="NCBI Taxonomy" id="40520"/>
    <lineage>
        <taxon>Bacteria</taxon>
        <taxon>Bacillati</taxon>
        <taxon>Bacillota</taxon>
        <taxon>Clostridia</taxon>
        <taxon>Lachnospirales</taxon>
        <taxon>Lachnospiraceae</taxon>
        <taxon>Blautia</taxon>
    </lineage>
</organism>
<evidence type="ECO:0000313" key="16">
    <source>
        <dbReference type="EMBL" id="VUW96499.1"/>
    </source>
</evidence>
<evidence type="ECO:0000313" key="2">
    <source>
        <dbReference type="EMBL" id="CUO48622.1"/>
    </source>
</evidence>
<feature type="transmembrane region" description="Helical" evidence="1">
    <location>
        <begin position="30"/>
        <end position="47"/>
    </location>
</feature>
<dbReference type="GeneID" id="79803293"/>
<evidence type="ECO:0000313" key="6">
    <source>
        <dbReference type="EMBL" id="RGR49419.1"/>
    </source>
</evidence>
<reference evidence="16 31" key="4">
    <citation type="submission" date="2019-07" db="EMBL/GenBank/DDBJ databases">
        <authorList>
            <person name="Hibberd C M."/>
            <person name="Gehrig L. J."/>
            <person name="Chang H.-W."/>
            <person name="Venkatesh S."/>
        </authorList>
    </citation>
    <scope>NUCLEOTIDE SEQUENCE [LARGE SCALE GENOMIC DNA]</scope>
    <source>
        <strain evidence="16">Ruminococcus_obeum_SSTS_Bg7063</strain>
    </source>
</reference>
<evidence type="ECO:0000313" key="19">
    <source>
        <dbReference type="Proteomes" id="UP000261105"/>
    </source>
</evidence>
<reference evidence="15 30" key="3">
    <citation type="journal article" date="2019" name="Science, e1252229">
        <title>Invertible promoters mediate bacterial phase variation, antibiotic resistance, and host adaptation in the gut.</title>
        <authorList>
            <person name="Jiang X."/>
            <person name="Hall A.B."/>
            <person name="Arthur T.D."/>
            <person name="Plichta D.R."/>
            <person name="Covington C.T."/>
            <person name="Poyet M."/>
            <person name="Crothers J."/>
            <person name="Moses P.L."/>
            <person name="Tolonen A.C."/>
            <person name="Vlamakis H."/>
            <person name="Alm E.J."/>
            <person name="Xavier R.J."/>
        </authorList>
    </citation>
    <scope>NUCLEOTIDE SEQUENCE [LARGE SCALE GENOMIC DNA]</scope>
    <source>
        <strain evidence="15">Af_0058</strain>
        <strain evidence="30">af_0058</strain>
    </source>
</reference>
<dbReference type="Proteomes" id="UP000095413">
    <property type="component" value="Unassembled WGS sequence"/>
</dbReference>
<evidence type="ECO:0000313" key="5">
    <source>
        <dbReference type="EMBL" id="RGN88217.1"/>
    </source>
</evidence>
<dbReference type="EMBL" id="RCXQ01000009">
    <property type="protein sequence ID" value="RYT65959.1"/>
    <property type="molecule type" value="Genomic_DNA"/>
</dbReference>
<evidence type="ECO:0000313" key="23">
    <source>
        <dbReference type="Proteomes" id="UP000283928"/>
    </source>
</evidence>
<evidence type="ECO:0000313" key="4">
    <source>
        <dbReference type="EMBL" id="RGN03267.1"/>
    </source>
</evidence>
<dbReference type="EMBL" id="QSKO01000010">
    <property type="protein sequence ID" value="RHE74997.1"/>
    <property type="molecule type" value="Genomic_DNA"/>
</dbReference>
<evidence type="ECO:0000313" key="27">
    <source>
        <dbReference type="Proteomes" id="UP000284644"/>
    </source>
</evidence>
<dbReference type="Proteomes" id="UP000285839">
    <property type="component" value="Unassembled WGS sequence"/>
</dbReference>
<reference evidence="19 20" key="2">
    <citation type="submission" date="2018-08" db="EMBL/GenBank/DDBJ databases">
        <title>A genome reference for cultivated species of the human gut microbiota.</title>
        <authorList>
            <person name="Zou Y."/>
            <person name="Xue W."/>
            <person name="Luo G."/>
        </authorList>
    </citation>
    <scope>NUCLEOTIDE SEQUENCE [LARGE SCALE GENOMIC DNA]</scope>
    <source>
        <strain evidence="7 22">AF14-23</strain>
        <strain evidence="6 28">AF25-21</strain>
        <strain evidence="14 29">AF37-6AC</strain>
        <strain evidence="13 26">AF39-4</strain>
        <strain evidence="12 24">AM18-2AC</strain>
        <strain evidence="11 25">AM22-9LB</strain>
        <strain evidence="10 23">AM27-32LB</strain>
        <strain evidence="9 27">AM29-25AC</strain>
        <strain evidence="8 21">AM37-4AC</strain>
        <strain evidence="5 19">OM03-6</strain>
        <strain evidence="4 20">OM06-11AA</strain>
    </source>
</reference>
<evidence type="ECO:0000313" key="11">
    <source>
        <dbReference type="EMBL" id="RHG17784.1"/>
    </source>
</evidence>
<dbReference type="EMBL" id="QRHZ01000003">
    <property type="protein sequence ID" value="RHG17784.1"/>
    <property type="molecule type" value="Genomic_DNA"/>
</dbReference>
<evidence type="ECO:0000313" key="7">
    <source>
        <dbReference type="EMBL" id="RGV61883.1"/>
    </source>
</evidence>
<evidence type="ECO:0000313" key="29">
    <source>
        <dbReference type="Proteomes" id="UP000285897"/>
    </source>
</evidence>
<dbReference type="Proteomes" id="UP000283928">
    <property type="component" value="Unassembled WGS sequence"/>
</dbReference>
<dbReference type="OrthoDB" id="1682150at2"/>
<evidence type="ECO:0000313" key="10">
    <source>
        <dbReference type="EMBL" id="RHE74997.1"/>
    </source>
</evidence>
<evidence type="ECO:0000313" key="8">
    <source>
        <dbReference type="EMBL" id="RHC08622.1"/>
    </source>
</evidence>
<dbReference type="EMBL" id="QSUB01000006">
    <property type="protein sequence ID" value="RGN03267.1"/>
    <property type="molecule type" value="Genomic_DNA"/>
</dbReference>
<evidence type="ECO:0000313" key="12">
    <source>
        <dbReference type="EMBL" id="RHH19508.1"/>
    </source>
</evidence>
<evidence type="ECO:0000313" key="30">
    <source>
        <dbReference type="Proteomes" id="UP000293506"/>
    </source>
</evidence>
<feature type="transmembrane region" description="Helical" evidence="1">
    <location>
        <begin position="67"/>
        <end position="88"/>
    </location>
</feature>
<evidence type="ECO:0000313" key="15">
    <source>
        <dbReference type="EMBL" id="RYT65959.1"/>
    </source>
</evidence>
<evidence type="ECO:0000313" key="22">
    <source>
        <dbReference type="Proteomes" id="UP000265828"/>
    </source>
</evidence>
<accession>A0A174FE79</accession>
<keyword evidence="1" id="KW-0812">Transmembrane</keyword>
<dbReference type="EMBL" id="CYZD01000012">
    <property type="protein sequence ID" value="CUO48622.1"/>
    <property type="molecule type" value="Genomic_DNA"/>
</dbReference>
<evidence type="ECO:0000313" key="9">
    <source>
        <dbReference type="EMBL" id="RHE11449.1"/>
    </source>
</evidence>
<evidence type="ECO:0000313" key="26">
    <source>
        <dbReference type="Proteomes" id="UP000284267"/>
    </source>
</evidence>
<name>A0A174FE79_9FIRM</name>
<evidence type="ECO:0000313" key="3">
    <source>
        <dbReference type="EMBL" id="CUP24230.1"/>
    </source>
</evidence>
<dbReference type="EMBL" id="QRJH01000003">
    <property type="protein sequence ID" value="RHH19508.1"/>
    <property type="molecule type" value="Genomic_DNA"/>
</dbReference>
<evidence type="ECO:0000256" key="1">
    <source>
        <dbReference type="SAM" id="Phobius"/>
    </source>
</evidence>
<evidence type="ECO:0000313" key="17">
    <source>
        <dbReference type="Proteomes" id="UP000095409"/>
    </source>
</evidence>
<feature type="transmembrane region" description="Helical" evidence="1">
    <location>
        <begin position="100"/>
        <end position="120"/>
    </location>
</feature>
<evidence type="ECO:0000313" key="20">
    <source>
        <dbReference type="Proteomes" id="UP000261222"/>
    </source>
</evidence>
<dbReference type="EMBL" id="CABHNB010000011">
    <property type="protein sequence ID" value="VUW96499.1"/>
    <property type="molecule type" value="Genomic_DNA"/>
</dbReference>
<dbReference type="RefSeq" id="WP_022389258.1">
    <property type="nucleotide sequence ID" value="NZ_CABHNB010000011.1"/>
</dbReference>
<protein>
    <submittedName>
        <fullName evidence="16">Stage III sporulation protein AC/AD protein family protein</fullName>
    </submittedName>
    <submittedName>
        <fullName evidence="2">Stage III sporulation protein AD</fullName>
    </submittedName>
</protein>
<dbReference type="Proteomes" id="UP000284220">
    <property type="component" value="Unassembled WGS sequence"/>
</dbReference>
<dbReference type="Proteomes" id="UP000284267">
    <property type="component" value="Unassembled WGS sequence"/>
</dbReference>
<dbReference type="InterPro" id="IPR025664">
    <property type="entry name" value="Spore_III_AC/AD"/>
</dbReference>
<evidence type="ECO:0000313" key="28">
    <source>
        <dbReference type="Proteomes" id="UP000285839"/>
    </source>
</evidence>
<dbReference type="Proteomes" id="UP000095409">
    <property type="component" value="Unassembled WGS sequence"/>
</dbReference>
<dbReference type="Proteomes" id="UP000265808">
    <property type="component" value="Unassembled WGS sequence"/>
</dbReference>
<dbReference type="Proteomes" id="UP000284644">
    <property type="component" value="Unassembled WGS sequence"/>
</dbReference>